<dbReference type="Proteomes" id="UP001354931">
    <property type="component" value="Unassembled WGS sequence"/>
</dbReference>
<feature type="domain" description="RsbT co-antagonist protein RsbRD N-terminal" evidence="2">
    <location>
        <begin position="37"/>
        <end position="177"/>
    </location>
</feature>
<evidence type="ECO:0000313" key="3">
    <source>
        <dbReference type="EMBL" id="MEB8336802.1"/>
    </source>
</evidence>
<dbReference type="InterPro" id="IPR025736">
    <property type="entry name" value="PucR_C-HTH_dom"/>
</dbReference>
<dbReference type="InterPro" id="IPR051448">
    <property type="entry name" value="CdaR-like_regulators"/>
</dbReference>
<evidence type="ECO:0000313" key="4">
    <source>
        <dbReference type="Proteomes" id="UP001354931"/>
    </source>
</evidence>
<name>A0ABU6EYM5_9ACTN</name>
<gene>
    <name evidence="3" type="ORF">OKJ99_04640</name>
</gene>
<accession>A0ABU6EYM5</accession>
<dbReference type="PANTHER" id="PTHR33744:SF1">
    <property type="entry name" value="DNA-BINDING TRANSCRIPTIONAL ACTIVATOR ADER"/>
    <property type="match status" value="1"/>
</dbReference>
<dbReference type="InterPro" id="IPR042070">
    <property type="entry name" value="PucR_C-HTH_sf"/>
</dbReference>
<evidence type="ECO:0000259" key="1">
    <source>
        <dbReference type="Pfam" id="PF13556"/>
    </source>
</evidence>
<comment type="caution">
    <text evidence="3">The sequence shown here is derived from an EMBL/GenBank/DDBJ whole genome shotgun (WGS) entry which is preliminary data.</text>
</comment>
<proteinExistence type="predicted"/>
<dbReference type="Gene3D" id="1.10.10.2840">
    <property type="entry name" value="PucR C-terminal helix-turn-helix domain"/>
    <property type="match status" value="1"/>
</dbReference>
<evidence type="ECO:0000259" key="2">
    <source>
        <dbReference type="Pfam" id="PF14361"/>
    </source>
</evidence>
<dbReference type="InterPro" id="IPR025751">
    <property type="entry name" value="RsbRD_N_dom"/>
</dbReference>
<keyword evidence="4" id="KW-1185">Reference proteome</keyword>
<dbReference type="RefSeq" id="WP_326014442.1">
    <property type="nucleotide sequence ID" value="NZ_JAOZYC010000021.1"/>
</dbReference>
<reference evidence="3 4" key="1">
    <citation type="submission" date="2022-10" db="EMBL/GenBank/DDBJ databases">
        <authorList>
            <person name="Xie J."/>
            <person name="Shen N."/>
        </authorList>
    </citation>
    <scope>NUCLEOTIDE SEQUENCE [LARGE SCALE GENOMIC DNA]</scope>
    <source>
        <strain evidence="3 4">YIM65594</strain>
    </source>
</reference>
<sequence>MPAHLVRPRPPARAGAGSDAVAVLRRAARPLLGQLPVLTERLTAQLYEQEPAYRAALDADPGDVHAEIQRSLRLSVASLLDPPRNRDAARACSARIGAERAARGFPLDAVSHAFRLGGALVWQALVDEVTLRHPEDAHLLVHLAVDVWNFVDEHCTHVAASYRRAERELTWRRENRRRLMAAALLDGAIRISDLPDAATALDLPERGRYAVLIAVGGSRGAPRPTLPPGVRAVWHTAAEAERAIVDLGELEADQLAAALREFCCPGPGLRVGISPAVEGLAAVGGARRHAETALRICPQSGGTVLLDEQLPAALVAAAPALGRILAGRVLGPLLALPPADRTLLLDTLTAWLDCDGSAQRAAARLYCHRNTVLNRLRRCEQLTGRSLARPADLVELGLALSAHRLAPQEVRAPAPSSP</sequence>
<dbReference type="PANTHER" id="PTHR33744">
    <property type="entry name" value="CARBOHYDRATE DIACID REGULATOR"/>
    <property type="match status" value="1"/>
</dbReference>
<feature type="domain" description="PucR C-terminal helix-turn-helix" evidence="1">
    <location>
        <begin position="344"/>
        <end position="401"/>
    </location>
</feature>
<organism evidence="3 4">
    <name type="scientific">Streptomyces endophyticus</name>
    <dbReference type="NCBI Taxonomy" id="714166"/>
    <lineage>
        <taxon>Bacteria</taxon>
        <taxon>Bacillati</taxon>
        <taxon>Actinomycetota</taxon>
        <taxon>Actinomycetes</taxon>
        <taxon>Kitasatosporales</taxon>
        <taxon>Streptomycetaceae</taxon>
        <taxon>Streptomyces</taxon>
    </lineage>
</organism>
<dbReference type="Pfam" id="PF14361">
    <property type="entry name" value="RsbRD_N"/>
    <property type="match status" value="1"/>
</dbReference>
<dbReference type="EMBL" id="JAOZYC010000021">
    <property type="protein sequence ID" value="MEB8336802.1"/>
    <property type="molecule type" value="Genomic_DNA"/>
</dbReference>
<dbReference type="Pfam" id="PF13556">
    <property type="entry name" value="HTH_30"/>
    <property type="match status" value="1"/>
</dbReference>
<protein>
    <submittedName>
        <fullName evidence="3">Helix-turn-helix domain-containing protein</fullName>
    </submittedName>
</protein>